<evidence type="ECO:0000313" key="19">
    <source>
        <dbReference type="Proteomes" id="UP000786811"/>
    </source>
</evidence>
<keyword evidence="4 15" id="KW-0107">Calcium channel</keyword>
<comment type="similarity">
    <text evidence="15">Belongs to the calcium channel alpha-1 subunit (TC 1.A.1.11) family.</text>
</comment>
<feature type="domain" description="Ion transport" evidence="17">
    <location>
        <begin position="208"/>
        <end position="321"/>
    </location>
</feature>
<evidence type="ECO:0000256" key="15">
    <source>
        <dbReference type="RuleBase" id="RU003808"/>
    </source>
</evidence>
<evidence type="ECO:0000256" key="14">
    <source>
        <dbReference type="PIRSR" id="PIRSR602077-3"/>
    </source>
</evidence>
<feature type="transmembrane region" description="Helical" evidence="16">
    <location>
        <begin position="84"/>
        <end position="103"/>
    </location>
</feature>
<dbReference type="EMBL" id="CAJNRD030001121">
    <property type="protein sequence ID" value="CAG5095136.1"/>
    <property type="molecule type" value="Genomic_DNA"/>
</dbReference>
<proteinExistence type="inferred from homology"/>
<keyword evidence="8 16" id="KW-1133">Transmembrane helix</keyword>
<feature type="binding site" evidence="13">
    <location>
        <position position="270"/>
    </location>
    <ligand>
        <name>Ca(2+)</name>
        <dbReference type="ChEBI" id="CHEBI:29108"/>
    </ligand>
</feature>
<dbReference type="Gene3D" id="1.10.287.70">
    <property type="match status" value="1"/>
</dbReference>
<evidence type="ECO:0000256" key="13">
    <source>
        <dbReference type="PIRSR" id="PIRSR602077-1"/>
    </source>
</evidence>
<dbReference type="GO" id="GO:0098703">
    <property type="term" value="P:calcium ion import across plasma membrane"/>
    <property type="evidence" value="ECO:0007669"/>
    <property type="project" value="TreeGrafter"/>
</dbReference>
<dbReference type="GO" id="GO:0008331">
    <property type="term" value="F:high voltage-gated calcium channel activity"/>
    <property type="evidence" value="ECO:0007669"/>
    <property type="project" value="TreeGrafter"/>
</dbReference>
<keyword evidence="9" id="KW-0406">Ion transport</keyword>
<keyword evidence="7 15" id="KW-0851">Voltage-gated channel</keyword>
<gene>
    <name evidence="18" type="ORF">HICCMSTLAB_LOCUS7558</name>
</gene>
<dbReference type="GO" id="GO:0046872">
    <property type="term" value="F:metal ion binding"/>
    <property type="evidence" value="ECO:0007669"/>
    <property type="project" value="UniProtKB-KW"/>
</dbReference>
<keyword evidence="5 16" id="KW-0812">Transmembrane</keyword>
<evidence type="ECO:0000256" key="7">
    <source>
        <dbReference type="ARBA" id="ARBA00022882"/>
    </source>
</evidence>
<evidence type="ECO:0000256" key="12">
    <source>
        <dbReference type="ARBA" id="ARBA00023303"/>
    </source>
</evidence>
<evidence type="ECO:0000256" key="6">
    <source>
        <dbReference type="ARBA" id="ARBA00022837"/>
    </source>
</evidence>
<feature type="transmembrane region" description="Helical" evidence="16">
    <location>
        <begin position="256"/>
        <end position="277"/>
    </location>
</feature>
<dbReference type="GO" id="GO:0005891">
    <property type="term" value="C:voltage-gated calcium channel complex"/>
    <property type="evidence" value="ECO:0007669"/>
    <property type="project" value="InterPro"/>
</dbReference>
<organism evidence="18 19">
    <name type="scientific">Cotesia congregata</name>
    <name type="common">Parasitoid wasp</name>
    <name type="synonym">Apanteles congregatus</name>
    <dbReference type="NCBI Taxonomy" id="51543"/>
    <lineage>
        <taxon>Eukaryota</taxon>
        <taxon>Metazoa</taxon>
        <taxon>Ecdysozoa</taxon>
        <taxon>Arthropoda</taxon>
        <taxon>Hexapoda</taxon>
        <taxon>Insecta</taxon>
        <taxon>Pterygota</taxon>
        <taxon>Neoptera</taxon>
        <taxon>Endopterygota</taxon>
        <taxon>Hymenoptera</taxon>
        <taxon>Apocrita</taxon>
        <taxon>Ichneumonoidea</taxon>
        <taxon>Braconidae</taxon>
        <taxon>Microgastrinae</taxon>
        <taxon>Cotesia</taxon>
    </lineage>
</organism>
<dbReference type="Pfam" id="PF00520">
    <property type="entry name" value="Ion_trans"/>
    <property type="match status" value="2"/>
</dbReference>
<keyword evidence="19" id="KW-1185">Reference proteome</keyword>
<dbReference type="InterPro" id="IPR027359">
    <property type="entry name" value="Volt_channel_dom_sf"/>
</dbReference>
<evidence type="ECO:0000256" key="2">
    <source>
        <dbReference type="ARBA" id="ARBA00022448"/>
    </source>
</evidence>
<dbReference type="InterPro" id="IPR002077">
    <property type="entry name" value="VDCCAlpha1"/>
</dbReference>
<dbReference type="InterPro" id="IPR050599">
    <property type="entry name" value="VDCC_alpha-1_subunit"/>
</dbReference>
<keyword evidence="6 13" id="KW-0106">Calcium</keyword>
<name>A0A8J2HH47_COTCN</name>
<dbReference type="OrthoDB" id="431720at2759"/>
<evidence type="ECO:0000256" key="10">
    <source>
        <dbReference type="ARBA" id="ARBA00023136"/>
    </source>
</evidence>
<reference evidence="18" key="1">
    <citation type="submission" date="2021-04" db="EMBL/GenBank/DDBJ databases">
        <authorList>
            <person name="Chebbi M.A.C M."/>
        </authorList>
    </citation>
    <scope>NUCLEOTIDE SEQUENCE</scope>
</reference>
<dbReference type="Gene3D" id="1.20.120.350">
    <property type="entry name" value="Voltage-gated potassium channels. Chain C"/>
    <property type="match status" value="1"/>
</dbReference>
<protein>
    <submittedName>
        <fullName evidence="18">Similar to CAC: Voltage-dependent calcium channel type A subunit alpha-1 (Apis mellifera)</fullName>
    </submittedName>
</protein>
<feature type="transmembrane region" description="Helical" evidence="16">
    <location>
        <begin position="123"/>
        <end position="144"/>
    </location>
</feature>
<dbReference type="PANTHER" id="PTHR45628:SF7">
    <property type="entry name" value="VOLTAGE-DEPENDENT CALCIUM CHANNEL TYPE A SUBUNIT ALPHA-1"/>
    <property type="match status" value="1"/>
</dbReference>
<dbReference type="PRINTS" id="PR00167">
    <property type="entry name" value="CACHANNEL"/>
</dbReference>
<evidence type="ECO:0000259" key="17">
    <source>
        <dbReference type="Pfam" id="PF00520"/>
    </source>
</evidence>
<evidence type="ECO:0000256" key="11">
    <source>
        <dbReference type="ARBA" id="ARBA00023180"/>
    </source>
</evidence>
<feature type="domain" description="Ion transport" evidence="17">
    <location>
        <begin position="83"/>
        <end position="164"/>
    </location>
</feature>
<keyword evidence="11 14" id="KW-0325">Glycoprotein</keyword>
<feature type="glycosylation site" description="N-linked (GlcNAc...) asparagine" evidence="14">
    <location>
        <position position="235"/>
    </location>
</feature>
<dbReference type="SUPFAM" id="SSF81324">
    <property type="entry name" value="Voltage-gated potassium channels"/>
    <property type="match status" value="1"/>
</dbReference>
<comment type="caution">
    <text evidence="18">The sequence shown here is derived from an EMBL/GenBank/DDBJ whole genome shotgun (WGS) entry which is preliminary data.</text>
</comment>
<dbReference type="PANTHER" id="PTHR45628">
    <property type="entry name" value="VOLTAGE-DEPENDENT CALCIUM CHANNEL TYPE A SUBUNIT ALPHA-1"/>
    <property type="match status" value="1"/>
</dbReference>
<evidence type="ECO:0000256" key="9">
    <source>
        <dbReference type="ARBA" id="ARBA00023065"/>
    </source>
</evidence>
<evidence type="ECO:0000256" key="8">
    <source>
        <dbReference type="ARBA" id="ARBA00022989"/>
    </source>
</evidence>
<keyword evidence="2" id="KW-0813">Transport</keyword>
<accession>A0A8J2HH47</accession>
<keyword evidence="13" id="KW-0479">Metal-binding</keyword>
<dbReference type="Gene3D" id="6.10.250.2500">
    <property type="match status" value="1"/>
</dbReference>
<evidence type="ECO:0000256" key="3">
    <source>
        <dbReference type="ARBA" id="ARBA00022568"/>
    </source>
</evidence>
<feature type="transmembrane region" description="Helical" evidence="16">
    <location>
        <begin position="289"/>
        <end position="311"/>
    </location>
</feature>
<evidence type="ECO:0000313" key="18">
    <source>
        <dbReference type="EMBL" id="CAG5095136.1"/>
    </source>
</evidence>
<dbReference type="AlphaFoldDB" id="A0A8J2HH47"/>
<evidence type="ECO:0000256" key="16">
    <source>
        <dbReference type="SAM" id="Phobius"/>
    </source>
</evidence>
<comment type="subcellular location">
    <subcellularLocation>
        <location evidence="1 15">Membrane</location>
        <topology evidence="1 15">Multi-pass membrane protein</topology>
    </subcellularLocation>
</comment>
<evidence type="ECO:0000256" key="4">
    <source>
        <dbReference type="ARBA" id="ARBA00022673"/>
    </source>
</evidence>
<dbReference type="FunFam" id="1.20.120.350:FF:000043">
    <property type="entry name" value="Voltage-dependent L-type calcium channel subunit alpha"/>
    <property type="match status" value="1"/>
</dbReference>
<evidence type="ECO:0000256" key="5">
    <source>
        <dbReference type="ARBA" id="ARBA00022692"/>
    </source>
</evidence>
<sequence>MSRCPRFSLTFYSLFFIFDPLRRRLEMKLAAAQEAAQRDPGYASQYRRRQQRSAGLSGLGDWASFGGEDNCIRKHTRFIIEWPPFEYAVLLTIIANCVVLALEEHLPKHDKTILAQKLESTEIYFLGIFCVEASLKILALGFVLHRGSYLRNIWNIMDFFVVVTGSPGGAQVYHQSHGTVATDWFAGTLRYRDICHHRARVLFGYFAQNEGDLPSPCNTDYKPDAPAGSHVCDANVSVCRDNWDGPNSGITSFDNIGFAMLTVFQCITMEGWTAILYWTNDALGSYFNWVYFIPLIVLGSFFMLNLVLGVLSGEFSNERTRVERRTAYRKARTKKLFTTAFNSYLKWITQAESLLRKEKKWKIGSRF</sequence>
<dbReference type="Proteomes" id="UP000786811">
    <property type="component" value="Unassembled WGS sequence"/>
</dbReference>
<keyword evidence="12" id="KW-0407">Ion channel</keyword>
<evidence type="ECO:0000256" key="1">
    <source>
        <dbReference type="ARBA" id="ARBA00004141"/>
    </source>
</evidence>
<dbReference type="InterPro" id="IPR005821">
    <property type="entry name" value="Ion_trans_dom"/>
</dbReference>
<keyword evidence="10 16" id="KW-0472">Membrane</keyword>
<keyword evidence="3 15" id="KW-0109">Calcium transport</keyword>
<dbReference type="FunFam" id="1.10.287.70:FF:000007">
    <property type="entry name" value="Voltage-dependent L-type calcium channel subunit alpha"/>
    <property type="match status" value="1"/>
</dbReference>